<reference evidence="1 2" key="1">
    <citation type="journal article" date="2010" name="J. Bacteriol.">
        <title>Complete genome sequence of the diesel-degrading Acinetobacter sp. strain DR1.</title>
        <authorList>
            <person name="Jung J."/>
            <person name="Baek J.H."/>
            <person name="Park W."/>
        </authorList>
    </citation>
    <scope>NUCLEOTIDE SEQUENCE [LARGE SCALE GENOMIC DNA]</scope>
    <source>
        <strain evidence="2">JCM 16667 / KCTC 23045 / DR1</strain>
    </source>
</reference>
<organism evidence="1 2">
    <name type="scientific">Acinetobacter oleivorans (strain JCM 16667 / KCTC 23045 / DR1)</name>
    <dbReference type="NCBI Taxonomy" id="436717"/>
    <lineage>
        <taxon>Bacteria</taxon>
        <taxon>Pseudomonadati</taxon>
        <taxon>Pseudomonadota</taxon>
        <taxon>Gammaproteobacteria</taxon>
        <taxon>Moraxellales</taxon>
        <taxon>Moraxellaceae</taxon>
        <taxon>Acinetobacter</taxon>
    </lineage>
</organism>
<evidence type="ECO:0000313" key="1">
    <source>
        <dbReference type="EMBL" id="ADI92580.1"/>
    </source>
</evidence>
<dbReference type="KEGG" id="acd:AOLE_18490"/>
<evidence type="ECO:0000313" key="2">
    <source>
        <dbReference type="Proteomes" id="UP000000392"/>
    </source>
</evidence>
<protein>
    <submittedName>
        <fullName evidence="1">Uncharacterized protein</fullName>
    </submittedName>
</protein>
<accession>A0AAN0UEV6</accession>
<proteinExistence type="predicted"/>
<dbReference type="Proteomes" id="UP000000392">
    <property type="component" value="Chromosome"/>
</dbReference>
<dbReference type="AlphaFoldDB" id="A0AAN0UEV6"/>
<sequence length="35" mass="4141">MLIEMMNYAFQRDSFAQVFPPFAYFFDLACSQAHC</sequence>
<dbReference type="EMBL" id="CP002080">
    <property type="protein sequence ID" value="ADI92580.1"/>
    <property type="molecule type" value="Genomic_DNA"/>
</dbReference>
<name>A0AAN0UEV6_ACISD</name>
<gene>
    <name evidence="1" type="ordered locus">AOLE_18490</name>
</gene>